<evidence type="ECO:0000256" key="1">
    <source>
        <dbReference type="ARBA" id="ARBA00002486"/>
    </source>
</evidence>
<comment type="similarity">
    <text evidence="2">Belongs to the ROK (NagC/XylR) family.</text>
</comment>
<dbReference type="SUPFAM" id="SSF53067">
    <property type="entry name" value="Actin-like ATPase domain"/>
    <property type="match status" value="1"/>
</dbReference>
<keyword evidence="6" id="KW-1185">Reference proteome</keyword>
<reference evidence="5 7" key="2">
    <citation type="submission" date="2019-11" db="EMBL/GenBank/DDBJ databases">
        <title>Draft genome sequences of five Paenibacillus species of dairy origin.</title>
        <authorList>
            <person name="Olajide A.M."/>
            <person name="Chen S."/>
            <person name="Lapointe G."/>
        </authorList>
    </citation>
    <scope>NUCLEOTIDE SEQUENCE [LARGE SCALE GENOMIC DNA]</scope>
    <source>
        <strain evidence="5 7">3CT49</strain>
    </source>
</reference>
<keyword evidence="3" id="KW-0119">Carbohydrate metabolism</keyword>
<dbReference type="EMBL" id="JMQA01000031">
    <property type="protein sequence ID" value="KFN07832.1"/>
    <property type="molecule type" value="Genomic_DNA"/>
</dbReference>
<dbReference type="AlphaFoldDB" id="A0A090ZB13"/>
<dbReference type="RefSeq" id="WP_036619422.1">
    <property type="nucleotide sequence ID" value="NZ_BGML01000014.1"/>
</dbReference>
<dbReference type="STRING" id="44252.DJ90_3908"/>
<reference evidence="4 6" key="1">
    <citation type="submission" date="2014-04" db="EMBL/GenBank/DDBJ databases">
        <authorList>
            <person name="Bishop-Lilly K.A."/>
            <person name="Broomall S.M."/>
            <person name="Chain P.S."/>
            <person name="Chertkov O."/>
            <person name="Coyne S.R."/>
            <person name="Daligault H.E."/>
            <person name="Davenport K.W."/>
            <person name="Erkkila T."/>
            <person name="Frey K.G."/>
            <person name="Gibbons H.S."/>
            <person name="Gu W."/>
            <person name="Jaissle J."/>
            <person name="Johnson S.L."/>
            <person name="Koroleva G.I."/>
            <person name="Ladner J.T."/>
            <person name="Lo C.-C."/>
            <person name="Minogue T.D."/>
            <person name="Munk C."/>
            <person name="Palacios G.F."/>
            <person name="Redden C.L."/>
            <person name="Rosenzweig C.N."/>
            <person name="Scholz M.B."/>
            <person name="Teshima H."/>
            <person name="Xu Y."/>
        </authorList>
    </citation>
    <scope>NUCLEOTIDE SEQUENCE [LARGE SCALE GENOMIC DNA]</scope>
    <source>
        <strain evidence="4 6">8244</strain>
    </source>
</reference>
<dbReference type="InterPro" id="IPR036388">
    <property type="entry name" value="WH-like_DNA-bd_sf"/>
</dbReference>
<dbReference type="HOGENOM" id="CLU_036604_13_5_9"/>
<dbReference type="OrthoDB" id="9796533at2"/>
<dbReference type="Proteomes" id="UP000029278">
    <property type="component" value="Unassembled WGS sequence"/>
</dbReference>
<dbReference type="Gene3D" id="3.30.420.40">
    <property type="match status" value="2"/>
</dbReference>
<comment type="function">
    <text evidence="1">Transcriptional repressor of xylose-utilizing enzymes.</text>
</comment>
<dbReference type="InterPro" id="IPR043129">
    <property type="entry name" value="ATPase_NBD"/>
</dbReference>
<name>A0A090ZB13_PAEMA</name>
<proteinExistence type="inferred from homology"/>
<comment type="caution">
    <text evidence="4">The sequence shown here is derived from an EMBL/GenBank/DDBJ whole genome shotgun (WGS) entry which is preliminary data.</text>
</comment>
<dbReference type="Pfam" id="PF13412">
    <property type="entry name" value="HTH_24"/>
    <property type="match status" value="1"/>
</dbReference>
<evidence type="ECO:0000256" key="2">
    <source>
        <dbReference type="ARBA" id="ARBA00006479"/>
    </source>
</evidence>
<dbReference type="PANTHER" id="PTHR18964">
    <property type="entry name" value="ROK (REPRESSOR, ORF, KINASE) FAMILY"/>
    <property type="match status" value="1"/>
</dbReference>
<dbReference type="InterPro" id="IPR036390">
    <property type="entry name" value="WH_DNA-bd_sf"/>
</dbReference>
<evidence type="ECO:0000313" key="6">
    <source>
        <dbReference type="Proteomes" id="UP000029278"/>
    </source>
</evidence>
<dbReference type="Gene3D" id="1.10.10.10">
    <property type="entry name" value="Winged helix-like DNA-binding domain superfamily/Winged helix DNA-binding domain"/>
    <property type="match status" value="1"/>
</dbReference>
<evidence type="ECO:0000313" key="4">
    <source>
        <dbReference type="EMBL" id="KFN07832.1"/>
    </source>
</evidence>
<evidence type="ECO:0000256" key="3">
    <source>
        <dbReference type="ARBA" id="ARBA00022629"/>
    </source>
</evidence>
<dbReference type="PANTHER" id="PTHR18964:SF149">
    <property type="entry name" value="BIFUNCTIONAL UDP-N-ACETYLGLUCOSAMINE 2-EPIMERASE_N-ACETYLMANNOSAMINE KINASE"/>
    <property type="match status" value="1"/>
</dbReference>
<dbReference type="Pfam" id="PF00480">
    <property type="entry name" value="ROK"/>
    <property type="match status" value="1"/>
</dbReference>
<organism evidence="4 6">
    <name type="scientific">Paenibacillus macerans</name>
    <name type="common">Bacillus macerans</name>
    <dbReference type="NCBI Taxonomy" id="44252"/>
    <lineage>
        <taxon>Bacteria</taxon>
        <taxon>Bacillati</taxon>
        <taxon>Bacillota</taxon>
        <taxon>Bacilli</taxon>
        <taxon>Bacillales</taxon>
        <taxon>Paenibacillaceae</taxon>
        <taxon>Paenibacillus</taxon>
    </lineage>
</organism>
<dbReference type="GeneID" id="77011206"/>
<dbReference type="InterPro" id="IPR000600">
    <property type="entry name" value="ROK"/>
</dbReference>
<dbReference type="SUPFAM" id="SSF46785">
    <property type="entry name" value="Winged helix' DNA-binding domain"/>
    <property type="match status" value="1"/>
</dbReference>
<dbReference type="PATRIC" id="fig|44252.3.peg.3735"/>
<dbReference type="GO" id="GO:0042732">
    <property type="term" value="P:D-xylose metabolic process"/>
    <property type="evidence" value="ECO:0007669"/>
    <property type="project" value="UniProtKB-KW"/>
</dbReference>
<accession>A0A090ZB13</accession>
<protein>
    <submittedName>
        <fullName evidence="4">ROK family protein</fullName>
    </submittedName>
</protein>
<keyword evidence="3" id="KW-0859">Xylose metabolism</keyword>
<dbReference type="EMBL" id="WNZZ01000010">
    <property type="protein sequence ID" value="MUG23755.1"/>
    <property type="molecule type" value="Genomic_DNA"/>
</dbReference>
<gene>
    <name evidence="4" type="ORF">DJ90_3908</name>
    <name evidence="5" type="ORF">GNQ08_15285</name>
</gene>
<evidence type="ECO:0000313" key="7">
    <source>
        <dbReference type="Proteomes" id="UP000442469"/>
    </source>
</evidence>
<evidence type="ECO:0000313" key="5">
    <source>
        <dbReference type="EMBL" id="MUG23755.1"/>
    </source>
</evidence>
<dbReference type="Proteomes" id="UP000442469">
    <property type="component" value="Unassembled WGS sequence"/>
</dbReference>
<sequence>MYNRTGSLDLIKKINRNLVLEMIRSEKKISRALIAKKLGLSRSTVTSIVNELIKKKFVVETGLGDSTKDGGRRGIELGFNPKSGYGIGVDIGRTRTLIVLTDLDGEIEHKEECKTTATVEETLDLVQSFIQKSGIEKDRILGMGIGLPGIVDSREGILLDVPALNWGNINLIEKAKTYFPFPVYVNNDVNFAALGERWLGSEGLTDNMFFIAIGSGVGGAIIANGELIEGHRYSAGEINCFIDREDLAQNRRNRPGQTGAFEQQISAFALEKSGVSPEELFVRYTRGEPEAARVINEFVQYLSITIANIASLLNPQRVIIGGGVSGSMSAVIEDIRQQVSELTPIRTEIKLARLGRDAGGLGAVAYVFQQLQDAEDL</sequence>